<keyword evidence="1" id="KW-0812">Transmembrane</keyword>
<evidence type="ECO:0000313" key="3">
    <source>
        <dbReference type="Proteomes" id="UP000664914"/>
    </source>
</evidence>
<reference evidence="2" key="2">
    <citation type="submission" date="2021-04" db="EMBL/GenBank/DDBJ databases">
        <title>Isolation and genomic analysis of the ibuprofen-degrading bacterium Sphingomonas strain MPO218.</title>
        <authorList>
            <person name="Aulestia M."/>
            <person name="Flores A."/>
            <person name="Mangas E.L."/>
            <person name="Perez-Pulido A.J."/>
            <person name="Santero E."/>
            <person name="Camacho E.M."/>
        </authorList>
    </citation>
    <scope>NUCLEOTIDE SEQUENCE</scope>
    <source>
        <strain evidence="2">MPO218</strain>
        <plasmid evidence="2">pIBU218</plasmid>
    </source>
</reference>
<dbReference type="AlphaFoldDB" id="A0A975D887"/>
<dbReference type="RefSeq" id="WP_208634486.1">
    <property type="nucleotide sequence ID" value="NZ_CP059320.1"/>
</dbReference>
<evidence type="ECO:0000313" key="2">
    <source>
        <dbReference type="EMBL" id="QTH24767.1"/>
    </source>
</evidence>
<feature type="transmembrane region" description="Helical" evidence="1">
    <location>
        <begin position="26"/>
        <end position="44"/>
    </location>
</feature>
<organism evidence="2 3">
    <name type="scientific">Rhizorhabdus wittichii</name>
    <dbReference type="NCBI Taxonomy" id="160791"/>
    <lineage>
        <taxon>Bacteria</taxon>
        <taxon>Pseudomonadati</taxon>
        <taxon>Pseudomonadota</taxon>
        <taxon>Alphaproteobacteria</taxon>
        <taxon>Sphingomonadales</taxon>
        <taxon>Sphingomonadaceae</taxon>
        <taxon>Rhizorhabdus</taxon>
    </lineage>
</organism>
<evidence type="ECO:0000256" key="1">
    <source>
        <dbReference type="SAM" id="Phobius"/>
    </source>
</evidence>
<dbReference type="EMBL" id="CP059320">
    <property type="protein sequence ID" value="QTH24767.1"/>
    <property type="molecule type" value="Genomic_DNA"/>
</dbReference>
<protein>
    <submittedName>
        <fullName evidence="2">Uncharacterized protein</fullName>
    </submittedName>
</protein>
<feature type="transmembrane region" description="Helical" evidence="1">
    <location>
        <begin position="50"/>
        <end position="71"/>
    </location>
</feature>
<dbReference type="Proteomes" id="UP000664914">
    <property type="component" value="Plasmid pIBU218"/>
</dbReference>
<keyword evidence="2" id="KW-0614">Plasmid</keyword>
<keyword evidence="1" id="KW-0472">Membrane</keyword>
<reference evidence="2" key="1">
    <citation type="submission" date="2020-07" db="EMBL/GenBank/DDBJ databases">
        <authorList>
            <person name="Camacho E."/>
        </authorList>
    </citation>
    <scope>NUCLEOTIDE SEQUENCE</scope>
    <source>
        <strain evidence="2">MPO218</strain>
        <plasmid evidence="2">pIBU218</plasmid>
    </source>
</reference>
<sequence>MPLWFDMLRTPMAAPETKGLRRKRHLWQFLCVALAVSIFCLQPLRAAFGPSVGLLCAALLLAVLVCGIRYFRAKNAADDAWIVGRQGEGEP</sequence>
<geneLocation type="plasmid" evidence="2 3">
    <name>pIBU218</name>
</geneLocation>
<proteinExistence type="predicted"/>
<accession>A0A975D887</accession>
<keyword evidence="1" id="KW-1133">Transmembrane helix</keyword>
<name>A0A975D887_9SPHN</name>
<gene>
    <name evidence="2" type="ORF">HRJ34_28240</name>
</gene>